<dbReference type="AlphaFoldDB" id="A0A800MTI8"/>
<feature type="domain" description="DUF2268" evidence="2">
    <location>
        <begin position="133"/>
        <end position="314"/>
    </location>
</feature>
<feature type="signal peptide" evidence="1">
    <location>
        <begin position="1"/>
        <end position="21"/>
    </location>
</feature>
<dbReference type="InterPro" id="IPR018728">
    <property type="entry name" value="DUF2268"/>
</dbReference>
<proteinExistence type="predicted"/>
<accession>A0A800MTI8</accession>
<evidence type="ECO:0000259" key="2">
    <source>
        <dbReference type="Pfam" id="PF10026"/>
    </source>
</evidence>
<sequence>MRRISPLRTGVLLLAMSFTLAACSEKEESSAVHDKESAVEAELIYSFEHPETMQKFKIVNAYKLFDSYADRVEKAETSSKYSIYKDEVISPVYDKCFEDGEYIHMADPILDKAPENLKEIQSVIEKINENKTNEIIKEALLKSSGILPGKRETVVCVFPVELSEDTPLMVNAGAGKITVFFNKYYTGETIRMGIAHEYHHSVWTEEFYDGNLDVTVLDNLIFEGKAVMFEKLVYPDIRQLTPINQSFNKTNWSKIEKDLDKVDGYRSSQIIMGGGELPLHYGYSEGYKMVDSYLKLHPGSTPKEWTALGAEEIFQEGQYVKNYQ</sequence>
<evidence type="ECO:0000256" key="1">
    <source>
        <dbReference type="SAM" id="SignalP"/>
    </source>
</evidence>
<reference evidence="3 4" key="1">
    <citation type="journal article" date="2020" name="G3 (Bethesda)">
        <title>Whole Genome Sequencing and Comparative Genomics of Two Nematicidal Bacillus Strains Reveals a Wide Range of Possible Virulence Factors.</title>
        <authorList>
            <person name="Susic N."/>
            <person name="Janezic S."/>
            <person name="Rupnik M."/>
            <person name="Geric Stare B."/>
        </authorList>
    </citation>
    <scope>NUCLEOTIDE SEQUENCE [LARGE SCALE GENOMIC DNA]</scope>
    <source>
        <strain evidence="3 4">I-1582</strain>
    </source>
</reference>
<dbReference type="RefSeq" id="WP_236564738.1">
    <property type="nucleotide sequence ID" value="NZ_JABVDD010000063.1"/>
</dbReference>
<dbReference type="Proteomes" id="UP000465778">
    <property type="component" value="Unassembled WGS sequence"/>
</dbReference>
<evidence type="ECO:0000313" key="4">
    <source>
        <dbReference type="Proteomes" id="UP000465778"/>
    </source>
</evidence>
<keyword evidence="1" id="KW-0732">Signal</keyword>
<gene>
    <name evidence="3" type="ORF">KIS1582_3958</name>
</gene>
<protein>
    <recommendedName>
        <fullName evidence="2">DUF2268 domain-containing protein</fullName>
    </recommendedName>
</protein>
<feature type="chain" id="PRO_5031040212" description="DUF2268 domain-containing protein" evidence="1">
    <location>
        <begin position="22"/>
        <end position="324"/>
    </location>
</feature>
<comment type="caution">
    <text evidence="3">The sequence shown here is derived from an EMBL/GenBank/DDBJ whole genome shotgun (WGS) entry which is preliminary data.</text>
</comment>
<dbReference type="PROSITE" id="PS51257">
    <property type="entry name" value="PROKAR_LIPOPROTEIN"/>
    <property type="match status" value="1"/>
</dbReference>
<dbReference type="Pfam" id="PF10026">
    <property type="entry name" value="DUF2268"/>
    <property type="match status" value="1"/>
</dbReference>
<evidence type="ECO:0000313" key="3">
    <source>
        <dbReference type="EMBL" id="KAF0822243.1"/>
    </source>
</evidence>
<dbReference type="EMBL" id="VDEM01000063">
    <property type="protein sequence ID" value="KAF0822243.1"/>
    <property type="molecule type" value="Genomic_DNA"/>
</dbReference>
<name>A0A800MTI8_CYTFI</name>
<organism evidence="3 4">
    <name type="scientific">Cytobacillus firmus</name>
    <name type="common">Bacillus firmus</name>
    <dbReference type="NCBI Taxonomy" id="1399"/>
    <lineage>
        <taxon>Bacteria</taxon>
        <taxon>Bacillati</taxon>
        <taxon>Bacillota</taxon>
        <taxon>Bacilli</taxon>
        <taxon>Bacillales</taxon>
        <taxon>Bacillaceae</taxon>
        <taxon>Cytobacillus</taxon>
    </lineage>
</organism>